<dbReference type="Gene3D" id="2.10.50.10">
    <property type="entry name" value="Tumor Necrosis Factor Receptor, subunit A, domain 2"/>
    <property type="match status" value="1"/>
</dbReference>
<feature type="signal peptide" evidence="2">
    <location>
        <begin position="1"/>
        <end position="20"/>
    </location>
</feature>
<dbReference type="Proteomes" id="UP000274504">
    <property type="component" value="Unassembled WGS sequence"/>
</dbReference>
<feature type="domain" description="Tyrosine-protein kinase ephrin type A/B receptor-like" evidence="3">
    <location>
        <begin position="359"/>
        <end position="389"/>
    </location>
</feature>
<reference evidence="4 5" key="2">
    <citation type="submission" date="2018-11" db="EMBL/GenBank/DDBJ databases">
        <authorList>
            <consortium name="Pathogen Informatics"/>
        </authorList>
    </citation>
    <scope>NUCLEOTIDE SEQUENCE [LARGE SCALE GENOMIC DNA]</scope>
</reference>
<sequence length="518" mass="58570">MRIFLTCSVLFALKIVQAFAWSPHKVFNKIEKISNYTTYTHRLLINYPAHIPCFESKDAPGGQASTIFWSHREFKIDKDSPFISANWDINGTLMIHHILLRKLYLWCHYQTDSARQIFVHHLEFVGSPFVQAIFAVEMNVNITEESEKVLDDFYVRQMRNCIVQSDESGTVIPEAIRGIDFEKPVIQKTAILEAVQKTCETQLDCIGVSLDFFSCYIHAGRAIGVYSIDFSTMHNVEMGMFIETNATDFGEQINQTVKRIENEVELSKGKILSVGFEKIPRTAVDLQMTIQKRIVKICLGASGRLNIEGKMECDLCPTGSASNLQITMPPPPDHRINLINGSIDEEYLSAITWPYSESPSSCQPCPNGFYSETLGQSSCLPCPRYHNTPIFENQIGSGGEWIDLACPRVGRNPIILQDFFVEANEPLGKWVEGLSEIARVWIFVGTFMGILVVVIVMTLLVYRCFDVEAMLMRSADELRPLYVEAAIVVKTAKACERERTERAIEKMRKLLQSGETAS</sequence>
<protein>
    <submittedName>
        <fullName evidence="6">Ephrin_rec_like domain-containing protein</fullName>
    </submittedName>
</protein>
<proteinExistence type="predicted"/>
<dbReference type="Pfam" id="PF07699">
    <property type="entry name" value="Ephrin_rec_like"/>
    <property type="match status" value="1"/>
</dbReference>
<keyword evidence="1" id="KW-1133">Transmembrane helix</keyword>
<name>A0A0R3SQI8_HYMDI</name>
<evidence type="ECO:0000313" key="5">
    <source>
        <dbReference type="Proteomes" id="UP000274504"/>
    </source>
</evidence>
<organism evidence="6">
    <name type="scientific">Hymenolepis diminuta</name>
    <name type="common">Rat tapeworm</name>
    <dbReference type="NCBI Taxonomy" id="6216"/>
    <lineage>
        <taxon>Eukaryota</taxon>
        <taxon>Metazoa</taxon>
        <taxon>Spiralia</taxon>
        <taxon>Lophotrochozoa</taxon>
        <taxon>Platyhelminthes</taxon>
        <taxon>Cestoda</taxon>
        <taxon>Eucestoda</taxon>
        <taxon>Cyclophyllidea</taxon>
        <taxon>Hymenolepididae</taxon>
        <taxon>Hymenolepis</taxon>
    </lineage>
</organism>
<feature type="chain" id="PRO_5043131402" evidence="2">
    <location>
        <begin position="21"/>
        <end position="518"/>
    </location>
</feature>
<keyword evidence="1" id="KW-0812">Transmembrane</keyword>
<keyword evidence="2" id="KW-0732">Signal</keyword>
<dbReference type="EMBL" id="UYSG01010927">
    <property type="protein sequence ID" value="VDL59658.1"/>
    <property type="molecule type" value="Genomic_DNA"/>
</dbReference>
<reference evidence="6" key="1">
    <citation type="submission" date="2017-02" db="UniProtKB">
        <authorList>
            <consortium name="WormBaseParasite"/>
        </authorList>
    </citation>
    <scope>IDENTIFICATION</scope>
</reference>
<accession>A0A0R3SQI8</accession>
<evidence type="ECO:0000313" key="6">
    <source>
        <dbReference type="WBParaSite" id="HDID_0000734201-mRNA-1"/>
    </source>
</evidence>
<dbReference type="InterPro" id="IPR011641">
    <property type="entry name" value="Tyr-kin_ephrin_A/B_rcpt-like"/>
</dbReference>
<evidence type="ECO:0000256" key="2">
    <source>
        <dbReference type="SAM" id="SignalP"/>
    </source>
</evidence>
<dbReference type="WBParaSite" id="HDID_0000734201-mRNA-1">
    <property type="protein sequence ID" value="HDID_0000734201-mRNA-1"/>
    <property type="gene ID" value="HDID_0000734201"/>
</dbReference>
<evidence type="ECO:0000259" key="3">
    <source>
        <dbReference type="Pfam" id="PF07699"/>
    </source>
</evidence>
<evidence type="ECO:0000313" key="4">
    <source>
        <dbReference type="EMBL" id="VDL59658.1"/>
    </source>
</evidence>
<feature type="transmembrane region" description="Helical" evidence="1">
    <location>
        <begin position="440"/>
        <end position="462"/>
    </location>
</feature>
<dbReference type="OrthoDB" id="6246318at2759"/>
<gene>
    <name evidence="4" type="ORF">HDID_LOCUS7340</name>
</gene>
<dbReference type="AlphaFoldDB" id="A0A0R3SQI8"/>
<keyword evidence="1" id="KW-0472">Membrane</keyword>
<evidence type="ECO:0000256" key="1">
    <source>
        <dbReference type="SAM" id="Phobius"/>
    </source>
</evidence>